<protein>
    <submittedName>
        <fullName evidence="2">Uncharacterized protein</fullName>
    </submittedName>
</protein>
<dbReference type="EMBL" id="PCSU01000031">
    <property type="protein sequence ID" value="PIP56630.1"/>
    <property type="molecule type" value="Genomic_DNA"/>
</dbReference>
<feature type="compositionally biased region" description="Basic and acidic residues" evidence="1">
    <location>
        <begin position="67"/>
        <end position="95"/>
    </location>
</feature>
<organism evidence="2 3">
    <name type="scientific">candidate division WWE3 bacterium CG22_combo_CG10-13_8_21_14_all_39_12</name>
    <dbReference type="NCBI Taxonomy" id="1975094"/>
    <lineage>
        <taxon>Bacteria</taxon>
        <taxon>Katanobacteria</taxon>
    </lineage>
</organism>
<accession>A0A2H0BHZ4</accession>
<feature type="region of interest" description="Disordered" evidence="1">
    <location>
        <begin position="1"/>
        <end position="105"/>
    </location>
</feature>
<comment type="caution">
    <text evidence="2">The sequence shown here is derived from an EMBL/GenBank/DDBJ whole genome shotgun (WGS) entry which is preliminary data.</text>
</comment>
<evidence type="ECO:0000313" key="3">
    <source>
        <dbReference type="Proteomes" id="UP000228495"/>
    </source>
</evidence>
<evidence type="ECO:0000256" key="1">
    <source>
        <dbReference type="SAM" id="MobiDB-lite"/>
    </source>
</evidence>
<sequence>MFNKKPKPPQGRPNVSDLLPYDSLASNRGGPAQNIYLNRSENGDERKLGVGPNPMELMNNPAANDVSESKTMGDERKKLFGERDNEDSKDIEMKRPNRFTSKFWG</sequence>
<evidence type="ECO:0000313" key="2">
    <source>
        <dbReference type="EMBL" id="PIP56630.1"/>
    </source>
</evidence>
<proteinExistence type="predicted"/>
<dbReference type="AlphaFoldDB" id="A0A2H0BHZ4"/>
<name>A0A2H0BHZ4_UNCKA</name>
<reference evidence="2 3" key="1">
    <citation type="submission" date="2017-09" db="EMBL/GenBank/DDBJ databases">
        <title>Depth-based differentiation of microbial function through sediment-hosted aquifers and enrichment of novel symbionts in the deep terrestrial subsurface.</title>
        <authorList>
            <person name="Probst A.J."/>
            <person name="Ladd B."/>
            <person name="Jarett J.K."/>
            <person name="Geller-Mcgrath D.E."/>
            <person name="Sieber C.M."/>
            <person name="Emerson J.B."/>
            <person name="Anantharaman K."/>
            <person name="Thomas B.C."/>
            <person name="Malmstrom R."/>
            <person name="Stieglmeier M."/>
            <person name="Klingl A."/>
            <person name="Woyke T."/>
            <person name="Ryan C.M."/>
            <person name="Banfield J.F."/>
        </authorList>
    </citation>
    <scope>NUCLEOTIDE SEQUENCE [LARGE SCALE GENOMIC DNA]</scope>
    <source>
        <strain evidence="2">CG22_combo_CG10-13_8_21_14_all_39_12</strain>
    </source>
</reference>
<dbReference type="Proteomes" id="UP000228495">
    <property type="component" value="Unassembled WGS sequence"/>
</dbReference>
<gene>
    <name evidence="2" type="ORF">COX05_02075</name>
</gene>